<evidence type="ECO:0000256" key="1">
    <source>
        <dbReference type="SAM" id="MobiDB-lite"/>
    </source>
</evidence>
<gene>
    <name evidence="2" type="ORF">ACMU_11180</name>
</gene>
<evidence type="ECO:0000313" key="2">
    <source>
        <dbReference type="EMBL" id="KAJ55255.1"/>
    </source>
</evidence>
<dbReference type="RefSeq" id="WP_035258950.1">
    <property type="nucleotide sequence ID" value="NZ_JFKE01000004.1"/>
</dbReference>
<evidence type="ECO:0000313" key="3">
    <source>
        <dbReference type="Proteomes" id="UP000026249"/>
    </source>
</evidence>
<reference evidence="2 3" key="1">
    <citation type="submission" date="2014-03" db="EMBL/GenBank/DDBJ databases">
        <title>Draft Genome Sequence of Actibacterium mucosum KCTC 23349, a Marine Alphaproteobacterium with Complex Ionic Requirements Isolated from Mediterranean Seawater at Malvarrosa Beach, Valencia, Spain.</title>
        <authorList>
            <person name="Arahal D.R."/>
            <person name="Shao Z."/>
            <person name="Lai Q."/>
            <person name="Pujalte M.J."/>
        </authorList>
    </citation>
    <scope>NUCLEOTIDE SEQUENCE [LARGE SCALE GENOMIC DNA]</scope>
    <source>
        <strain evidence="2 3">KCTC 23349</strain>
    </source>
</reference>
<dbReference type="Proteomes" id="UP000026249">
    <property type="component" value="Unassembled WGS sequence"/>
</dbReference>
<accession>A0A037ZFJ6</accession>
<protein>
    <submittedName>
        <fullName evidence="2">Uncharacterized protein</fullName>
    </submittedName>
</protein>
<keyword evidence="3" id="KW-1185">Reference proteome</keyword>
<comment type="caution">
    <text evidence="2">The sequence shown here is derived from an EMBL/GenBank/DDBJ whole genome shotgun (WGS) entry which is preliminary data.</text>
</comment>
<dbReference type="OrthoDB" id="9155636at2"/>
<proteinExistence type="predicted"/>
<dbReference type="EMBL" id="JFKE01000004">
    <property type="protein sequence ID" value="KAJ55255.1"/>
    <property type="molecule type" value="Genomic_DNA"/>
</dbReference>
<organism evidence="2 3">
    <name type="scientific">Actibacterium mucosum KCTC 23349</name>
    <dbReference type="NCBI Taxonomy" id="1454373"/>
    <lineage>
        <taxon>Bacteria</taxon>
        <taxon>Pseudomonadati</taxon>
        <taxon>Pseudomonadota</taxon>
        <taxon>Alphaproteobacteria</taxon>
        <taxon>Rhodobacterales</taxon>
        <taxon>Roseobacteraceae</taxon>
        <taxon>Actibacterium</taxon>
    </lineage>
</organism>
<dbReference type="AlphaFoldDB" id="A0A037ZFJ6"/>
<sequence>MDESSADAVEGTDVTQTGFPLAPDDEHLQHVGKTKQGNGYWIDFQLAVEDGKVRDFVTAYVFDKEGHLISCEVINCGLRGDADCRTATDVVPKLLAKIDATVTSEIWVKPFSRVFYGHSFGLVVREDDEGDDPQGETLIDALPGHTLMFYGPWDTCNYDS</sequence>
<feature type="region of interest" description="Disordered" evidence="1">
    <location>
        <begin position="1"/>
        <end position="25"/>
    </location>
</feature>
<name>A0A037ZFJ6_9RHOB</name>